<reference evidence="7" key="1">
    <citation type="submission" date="2018-06" db="EMBL/GenBank/DDBJ databases">
        <authorList>
            <person name="Zhirakovskaya E."/>
        </authorList>
    </citation>
    <scope>NUCLEOTIDE SEQUENCE</scope>
</reference>
<evidence type="ECO:0000256" key="3">
    <source>
        <dbReference type="ARBA" id="ARBA00022833"/>
    </source>
</evidence>
<dbReference type="InterPro" id="IPR036390">
    <property type="entry name" value="WH_DNA-bd_sf"/>
</dbReference>
<evidence type="ECO:0000256" key="2">
    <source>
        <dbReference type="ARBA" id="ARBA00022491"/>
    </source>
</evidence>
<dbReference type="EMBL" id="UOEK01000392">
    <property type="protein sequence ID" value="VAW07266.1"/>
    <property type="molecule type" value="Genomic_DNA"/>
</dbReference>
<keyword evidence="2" id="KW-0678">Repressor</keyword>
<dbReference type="InterPro" id="IPR036388">
    <property type="entry name" value="WH-like_DNA-bd_sf"/>
</dbReference>
<evidence type="ECO:0000256" key="6">
    <source>
        <dbReference type="ARBA" id="ARBA00023163"/>
    </source>
</evidence>
<dbReference type="Gene3D" id="1.10.10.10">
    <property type="entry name" value="Winged helix-like DNA-binding domain superfamily/Winged helix DNA-binding domain"/>
    <property type="match status" value="1"/>
</dbReference>
<dbReference type="PANTHER" id="PTHR33202">
    <property type="entry name" value="ZINC UPTAKE REGULATION PROTEIN"/>
    <property type="match status" value="1"/>
</dbReference>
<dbReference type="GO" id="GO:0003700">
    <property type="term" value="F:DNA-binding transcription factor activity"/>
    <property type="evidence" value="ECO:0007669"/>
    <property type="project" value="InterPro"/>
</dbReference>
<comment type="similarity">
    <text evidence="1">Belongs to the Fur family.</text>
</comment>
<protein>
    <recommendedName>
        <fullName evidence="8">Transcriptional repressor</fullName>
    </recommendedName>
</protein>
<dbReference type="InterPro" id="IPR043135">
    <property type="entry name" value="Fur_C"/>
</dbReference>
<proteinExistence type="inferred from homology"/>
<name>A0A3B0TJN8_9ZZZZ</name>
<evidence type="ECO:0008006" key="8">
    <source>
        <dbReference type="Google" id="ProtNLM"/>
    </source>
</evidence>
<evidence type="ECO:0000256" key="4">
    <source>
        <dbReference type="ARBA" id="ARBA00023015"/>
    </source>
</evidence>
<keyword evidence="6" id="KW-0804">Transcription</keyword>
<dbReference type="PANTHER" id="PTHR33202:SF7">
    <property type="entry name" value="FERRIC UPTAKE REGULATION PROTEIN"/>
    <property type="match status" value="1"/>
</dbReference>
<dbReference type="GO" id="GO:1900376">
    <property type="term" value="P:regulation of secondary metabolite biosynthetic process"/>
    <property type="evidence" value="ECO:0007669"/>
    <property type="project" value="TreeGrafter"/>
</dbReference>
<evidence type="ECO:0000256" key="1">
    <source>
        <dbReference type="ARBA" id="ARBA00007957"/>
    </source>
</evidence>
<keyword evidence="5" id="KW-0238">DNA-binding</keyword>
<evidence type="ECO:0000256" key="5">
    <source>
        <dbReference type="ARBA" id="ARBA00023125"/>
    </source>
</evidence>
<dbReference type="Pfam" id="PF01475">
    <property type="entry name" value="FUR"/>
    <property type="match status" value="1"/>
</dbReference>
<keyword evidence="3" id="KW-0862">Zinc</keyword>
<dbReference type="InterPro" id="IPR002481">
    <property type="entry name" value="FUR"/>
</dbReference>
<organism evidence="7">
    <name type="scientific">hydrothermal vent metagenome</name>
    <dbReference type="NCBI Taxonomy" id="652676"/>
    <lineage>
        <taxon>unclassified sequences</taxon>
        <taxon>metagenomes</taxon>
        <taxon>ecological metagenomes</taxon>
    </lineage>
</organism>
<dbReference type="AlphaFoldDB" id="A0A3B0TJN8"/>
<dbReference type="GO" id="GO:0008270">
    <property type="term" value="F:zinc ion binding"/>
    <property type="evidence" value="ECO:0007669"/>
    <property type="project" value="TreeGrafter"/>
</dbReference>
<dbReference type="GO" id="GO:0045892">
    <property type="term" value="P:negative regulation of DNA-templated transcription"/>
    <property type="evidence" value="ECO:0007669"/>
    <property type="project" value="TreeGrafter"/>
</dbReference>
<sequence>MHISAETLIETLRERGLRITAPRRAVCEVIAAGHDDHLDATTIAERATTDSGPIDTATVYRTLETLIEAGLLTHTHLPHGAAVYHLAQSAPHTHLVCDTCGSVTSLGTDPMYAVENQILETTGFTPDLAHFAISGRCESCQQPNT</sequence>
<dbReference type="Gene3D" id="3.30.1490.190">
    <property type="match status" value="1"/>
</dbReference>
<keyword evidence="4" id="KW-0805">Transcription regulation</keyword>
<accession>A0A3B0TJN8</accession>
<dbReference type="GO" id="GO:0000976">
    <property type="term" value="F:transcription cis-regulatory region binding"/>
    <property type="evidence" value="ECO:0007669"/>
    <property type="project" value="TreeGrafter"/>
</dbReference>
<dbReference type="SUPFAM" id="SSF46785">
    <property type="entry name" value="Winged helix' DNA-binding domain"/>
    <property type="match status" value="1"/>
</dbReference>
<gene>
    <name evidence="7" type="ORF">MNBD_ACTINO02-2502</name>
</gene>
<dbReference type="CDD" id="cd07153">
    <property type="entry name" value="Fur_like"/>
    <property type="match status" value="1"/>
</dbReference>
<evidence type="ECO:0000313" key="7">
    <source>
        <dbReference type="EMBL" id="VAW07266.1"/>
    </source>
</evidence>